<dbReference type="Gene3D" id="2.60.40.10">
    <property type="entry name" value="Immunoglobulins"/>
    <property type="match status" value="2"/>
</dbReference>
<feature type="signal peptide" evidence="3">
    <location>
        <begin position="1"/>
        <end position="21"/>
    </location>
</feature>
<dbReference type="InterPro" id="IPR003598">
    <property type="entry name" value="Ig_sub2"/>
</dbReference>
<feature type="region of interest" description="Disordered" evidence="1">
    <location>
        <begin position="278"/>
        <end position="325"/>
    </location>
</feature>
<dbReference type="InterPro" id="IPR003599">
    <property type="entry name" value="Ig_sub"/>
</dbReference>
<keyword evidence="6" id="KW-1185">Reference proteome</keyword>
<evidence type="ECO:0000256" key="1">
    <source>
        <dbReference type="SAM" id="MobiDB-lite"/>
    </source>
</evidence>
<keyword evidence="2" id="KW-0472">Membrane</keyword>
<dbReference type="InterPro" id="IPR013783">
    <property type="entry name" value="Ig-like_fold"/>
</dbReference>
<proteinExistence type="predicted"/>
<keyword evidence="2" id="KW-1133">Transmembrane helix</keyword>
<evidence type="ECO:0000313" key="6">
    <source>
        <dbReference type="Proteomes" id="UP000694565"/>
    </source>
</evidence>
<organism evidence="5 6">
    <name type="scientific">Cyclopterus lumpus</name>
    <name type="common">Lumpsucker</name>
    <dbReference type="NCBI Taxonomy" id="8103"/>
    <lineage>
        <taxon>Eukaryota</taxon>
        <taxon>Metazoa</taxon>
        <taxon>Chordata</taxon>
        <taxon>Craniata</taxon>
        <taxon>Vertebrata</taxon>
        <taxon>Euteleostomi</taxon>
        <taxon>Actinopterygii</taxon>
        <taxon>Neopterygii</taxon>
        <taxon>Teleostei</taxon>
        <taxon>Neoteleostei</taxon>
        <taxon>Acanthomorphata</taxon>
        <taxon>Eupercaria</taxon>
        <taxon>Perciformes</taxon>
        <taxon>Cottioidei</taxon>
        <taxon>Cottales</taxon>
        <taxon>Cyclopteridae</taxon>
        <taxon>Cyclopterus</taxon>
    </lineage>
</organism>
<feature type="chain" id="PRO_5034121209" description="Ig-like domain-containing protein" evidence="3">
    <location>
        <begin position="22"/>
        <end position="352"/>
    </location>
</feature>
<protein>
    <recommendedName>
        <fullName evidence="4">Ig-like domain-containing protein</fullName>
    </recommendedName>
</protein>
<dbReference type="PANTHER" id="PTHR46013">
    <property type="entry name" value="VASCULAR CELL ADHESION MOLECULE 1"/>
    <property type="match status" value="1"/>
</dbReference>
<feature type="transmembrane region" description="Helical" evidence="2">
    <location>
        <begin position="244"/>
        <end position="266"/>
    </location>
</feature>
<dbReference type="PROSITE" id="PS50835">
    <property type="entry name" value="IG_LIKE"/>
    <property type="match status" value="1"/>
</dbReference>
<dbReference type="GeneTree" id="ENSGT01150000287106"/>
<dbReference type="InterPro" id="IPR036179">
    <property type="entry name" value="Ig-like_dom_sf"/>
</dbReference>
<dbReference type="Pfam" id="PF07686">
    <property type="entry name" value="V-set"/>
    <property type="match status" value="1"/>
</dbReference>
<dbReference type="SUPFAM" id="SSF48726">
    <property type="entry name" value="Immunoglobulin"/>
    <property type="match status" value="2"/>
</dbReference>
<feature type="compositionally biased region" description="Basic and acidic residues" evidence="1">
    <location>
        <begin position="281"/>
        <end position="291"/>
    </location>
</feature>
<dbReference type="SMART" id="SM00408">
    <property type="entry name" value="IGc2"/>
    <property type="match status" value="1"/>
</dbReference>
<dbReference type="InterPro" id="IPR007110">
    <property type="entry name" value="Ig-like_dom"/>
</dbReference>
<dbReference type="SMART" id="SM00409">
    <property type="entry name" value="IG"/>
    <property type="match status" value="2"/>
</dbReference>
<name>A0A8C2YZ39_CYCLU</name>
<keyword evidence="2" id="KW-0812">Transmembrane</keyword>
<sequence length="352" mass="38661">MAVWDPKTSWCFMLLLAAAVSQHVNYPAPVCAVRGSSVSLLCTFTPQKSFLQDGDVLVEITRVLWCQNHALCHGTTPSVYDSEENNNNNNNPRYRYLGDKKGNCSLQITDVRMEDFATLRFRMEADEQGASFTGPPGVRVTVVEGTQMKIQSSSDGAFKRGGAVTLNCTTTCTFHHLEVTWYRDGHALHFTGPALHLGALTAKDSGNYTCGLKNNDRTLSSPHVLFVEEEQEEGEEQQGGQVSLVVGVVFGVLLALCSLVLVLCIIRSYRKRAADKSQSAVREEAGLKDDIGSSPKRIRARSQTSHVQNGGAQRQEDEDDVSYAPIKIKARSQTRPVMEEDAIIYSSVVGRA</sequence>
<dbReference type="InterPro" id="IPR013106">
    <property type="entry name" value="Ig_V-set"/>
</dbReference>
<reference evidence="5" key="1">
    <citation type="submission" date="2025-08" db="UniProtKB">
        <authorList>
            <consortium name="Ensembl"/>
        </authorList>
    </citation>
    <scope>IDENTIFICATION</scope>
</reference>
<dbReference type="Pfam" id="PF13895">
    <property type="entry name" value="Ig_2"/>
    <property type="match status" value="1"/>
</dbReference>
<dbReference type="Proteomes" id="UP000694565">
    <property type="component" value="Unplaced"/>
</dbReference>
<feature type="compositionally biased region" description="Polar residues" evidence="1">
    <location>
        <begin position="301"/>
        <end position="312"/>
    </location>
</feature>
<dbReference type="PANTHER" id="PTHR46013:SF4">
    <property type="entry name" value="B-CELL RECEPTOR CD22-RELATED"/>
    <property type="match status" value="1"/>
</dbReference>
<feature type="domain" description="Ig-like" evidence="4">
    <location>
        <begin position="136"/>
        <end position="220"/>
    </location>
</feature>
<evidence type="ECO:0000259" key="4">
    <source>
        <dbReference type="PROSITE" id="PS50835"/>
    </source>
</evidence>
<evidence type="ECO:0000256" key="2">
    <source>
        <dbReference type="SAM" id="Phobius"/>
    </source>
</evidence>
<reference evidence="5" key="2">
    <citation type="submission" date="2025-09" db="UniProtKB">
        <authorList>
            <consortium name="Ensembl"/>
        </authorList>
    </citation>
    <scope>IDENTIFICATION</scope>
</reference>
<dbReference type="AlphaFoldDB" id="A0A8C2YZ39"/>
<accession>A0A8C2YZ39</accession>
<evidence type="ECO:0000313" key="5">
    <source>
        <dbReference type="Ensembl" id="ENSCLMP00005007914.1"/>
    </source>
</evidence>
<evidence type="ECO:0000256" key="3">
    <source>
        <dbReference type="SAM" id="SignalP"/>
    </source>
</evidence>
<keyword evidence="3" id="KW-0732">Signal</keyword>
<dbReference type="Ensembl" id="ENSCLMT00005008470.1">
    <property type="protein sequence ID" value="ENSCLMP00005007914.1"/>
    <property type="gene ID" value="ENSCLMG00005004340.1"/>
</dbReference>